<organism evidence="6 7">
    <name type="scientific">Brassica campestris</name>
    <name type="common">Field mustard</name>
    <dbReference type="NCBI Taxonomy" id="3711"/>
    <lineage>
        <taxon>Eukaryota</taxon>
        <taxon>Viridiplantae</taxon>
        <taxon>Streptophyta</taxon>
        <taxon>Embryophyta</taxon>
        <taxon>Tracheophyta</taxon>
        <taxon>Spermatophyta</taxon>
        <taxon>Magnoliopsida</taxon>
        <taxon>eudicotyledons</taxon>
        <taxon>Gunneridae</taxon>
        <taxon>Pentapetalae</taxon>
        <taxon>rosids</taxon>
        <taxon>malvids</taxon>
        <taxon>Brassicales</taxon>
        <taxon>Brassicaceae</taxon>
        <taxon>Brassiceae</taxon>
        <taxon>Brassica</taxon>
    </lineage>
</organism>
<accession>A0A8D9HG75</accession>
<dbReference type="GO" id="GO:0005743">
    <property type="term" value="C:mitochondrial inner membrane"/>
    <property type="evidence" value="ECO:0007669"/>
    <property type="project" value="UniProtKB-SubCell"/>
</dbReference>
<dbReference type="PANTHER" id="PTHR11504:SF0">
    <property type="entry name" value="CYTOCHROME C OXIDASE SUBUNIT"/>
    <property type="match status" value="1"/>
</dbReference>
<name>A0A8D9HG75_BRACM</name>
<evidence type="ECO:0000256" key="1">
    <source>
        <dbReference type="ARBA" id="ARBA00004273"/>
    </source>
</evidence>
<keyword evidence="2" id="KW-0999">Mitochondrion inner membrane</keyword>
<dbReference type="EMBL" id="LS974624">
    <property type="protein sequence ID" value="CAG7898876.1"/>
    <property type="molecule type" value="Genomic_DNA"/>
</dbReference>
<reference evidence="6 7" key="1">
    <citation type="submission" date="2021-07" db="EMBL/GenBank/DDBJ databases">
        <authorList>
            <consortium name="Genoscope - CEA"/>
            <person name="William W."/>
        </authorList>
    </citation>
    <scope>NUCLEOTIDE SEQUENCE [LARGE SCALE GENOMIC DNA]</scope>
</reference>
<dbReference type="PANTHER" id="PTHR11504">
    <property type="entry name" value="CYTOCHROME C OXIDASE POLYPEPTIDE VIA"/>
    <property type="match status" value="1"/>
</dbReference>
<dbReference type="Proteomes" id="UP000694005">
    <property type="component" value="Chromosome A08"/>
</dbReference>
<evidence type="ECO:0000313" key="6">
    <source>
        <dbReference type="EMBL" id="CAG7898876.1"/>
    </source>
</evidence>
<sequence length="169" mass="18720">MYHFSESTIYFTTLPEKERERIGKKINQRMATAIVRSALSRAAIGAAPKTSLAPKRRFSSSAGHDDAYEAAKWEKITYLGIASCTALAAYVLSKGHHHGEDPPVSLFLFHTTTPVIRLVFITLPRAFVNPFVTGLSVYAHPQQGVSLGYVNNTLSCFQSYPLLVRCNKD</sequence>
<dbReference type="InterPro" id="IPR036418">
    <property type="entry name" value="Cyt_c_oxidase_su6a_sf"/>
</dbReference>
<gene>
    <name evidence="6" type="ORF">BRAPAZ1V2_A08P25420.2</name>
</gene>
<dbReference type="AlphaFoldDB" id="A0A8D9HG75"/>
<evidence type="ECO:0000256" key="2">
    <source>
        <dbReference type="ARBA" id="ARBA00022792"/>
    </source>
</evidence>
<keyword evidence="5" id="KW-0472">Membrane</keyword>
<dbReference type="SUPFAM" id="SSF81411">
    <property type="entry name" value="Mitochondrial cytochrome c oxidase subunit VIa"/>
    <property type="match status" value="1"/>
</dbReference>
<evidence type="ECO:0000256" key="4">
    <source>
        <dbReference type="ARBA" id="ARBA00023128"/>
    </source>
</evidence>
<dbReference type="Gramene" id="A08p25420.2_BraZ1">
    <property type="protein sequence ID" value="A08p25420.2_BraZ1.CDS"/>
    <property type="gene ID" value="A08g25420.2_BraZ1"/>
</dbReference>
<dbReference type="InterPro" id="IPR001349">
    <property type="entry name" value="Cyt_c_oxidase_su6a"/>
</dbReference>
<keyword evidence="4" id="KW-0496">Mitochondrion</keyword>
<evidence type="ECO:0000313" key="7">
    <source>
        <dbReference type="Proteomes" id="UP000694005"/>
    </source>
</evidence>
<comment type="subcellular location">
    <subcellularLocation>
        <location evidence="1">Mitochondrion inner membrane</location>
    </subcellularLocation>
</comment>
<evidence type="ECO:0000256" key="3">
    <source>
        <dbReference type="ARBA" id="ARBA00022946"/>
    </source>
</evidence>
<keyword evidence="3" id="KW-0809">Transit peptide</keyword>
<proteinExistence type="predicted"/>
<evidence type="ECO:0000256" key="5">
    <source>
        <dbReference type="ARBA" id="ARBA00023136"/>
    </source>
</evidence>
<protein>
    <submittedName>
        <fullName evidence="6">Uncharacterized protein</fullName>
    </submittedName>
</protein>